<name>A0A327KYD8_9BRAD</name>
<dbReference type="Proteomes" id="UP000249130">
    <property type="component" value="Unassembled WGS sequence"/>
</dbReference>
<organism evidence="1 2">
    <name type="scientific">Rhodoplanes roseus</name>
    <dbReference type="NCBI Taxonomy" id="29409"/>
    <lineage>
        <taxon>Bacteria</taxon>
        <taxon>Pseudomonadati</taxon>
        <taxon>Pseudomonadota</taxon>
        <taxon>Alphaproteobacteria</taxon>
        <taxon>Hyphomicrobiales</taxon>
        <taxon>Nitrobacteraceae</taxon>
        <taxon>Rhodoplanes</taxon>
    </lineage>
</organism>
<dbReference type="EMBL" id="NPEX01000128">
    <property type="protein sequence ID" value="RAI42773.1"/>
    <property type="molecule type" value="Genomic_DNA"/>
</dbReference>
<dbReference type="RefSeq" id="WP_111420365.1">
    <property type="nucleotide sequence ID" value="NZ_NPEX01000128.1"/>
</dbReference>
<evidence type="ECO:0000313" key="2">
    <source>
        <dbReference type="Proteomes" id="UP000249130"/>
    </source>
</evidence>
<protein>
    <recommendedName>
        <fullName evidence="3">Zinc finger/thioredoxin putative domain-containing protein</fullName>
    </recommendedName>
</protein>
<evidence type="ECO:0008006" key="3">
    <source>
        <dbReference type="Google" id="ProtNLM"/>
    </source>
</evidence>
<evidence type="ECO:0000313" key="1">
    <source>
        <dbReference type="EMBL" id="RAI42773.1"/>
    </source>
</evidence>
<accession>A0A327KYD8</accession>
<dbReference type="OrthoDB" id="8450546at2"/>
<keyword evidence="2" id="KW-1185">Reference proteome</keyword>
<proteinExistence type="predicted"/>
<reference evidence="1 2" key="1">
    <citation type="submission" date="2017-07" db="EMBL/GenBank/DDBJ databases">
        <title>Draft Genome Sequences of Select Purple Nonsulfur Bacteria.</title>
        <authorList>
            <person name="Lasarre B."/>
            <person name="Mckinlay J.B."/>
        </authorList>
    </citation>
    <scope>NUCLEOTIDE SEQUENCE [LARGE SCALE GENOMIC DNA]</scope>
    <source>
        <strain evidence="1 2">DSM 5909</strain>
    </source>
</reference>
<dbReference type="AlphaFoldDB" id="A0A327KYD8"/>
<sequence>MFFSSNTQTATNRKATWARGVVPCDKCRAQNAVYRVEAVADEFSVRCSQCGHRGFYRKSEIGIQQLPERRLKKR</sequence>
<comment type="caution">
    <text evidence="1">The sequence shown here is derived from an EMBL/GenBank/DDBJ whole genome shotgun (WGS) entry which is preliminary data.</text>
</comment>
<gene>
    <name evidence="1" type="ORF">CH341_17835</name>
</gene>